<protein>
    <submittedName>
        <fullName evidence="2">ABC transporter protein</fullName>
    </submittedName>
</protein>
<evidence type="ECO:0000313" key="2">
    <source>
        <dbReference type="EMBL" id="CAA9570880.1"/>
    </source>
</evidence>
<feature type="compositionally biased region" description="Basic residues" evidence="1">
    <location>
        <begin position="33"/>
        <end position="43"/>
    </location>
</feature>
<feature type="non-terminal residue" evidence="2">
    <location>
        <position position="283"/>
    </location>
</feature>
<feature type="non-terminal residue" evidence="2">
    <location>
        <position position="1"/>
    </location>
</feature>
<feature type="compositionally biased region" description="Basic residues" evidence="1">
    <location>
        <begin position="96"/>
        <end position="114"/>
    </location>
</feature>
<feature type="compositionally biased region" description="Basic and acidic residues" evidence="1">
    <location>
        <begin position="52"/>
        <end position="63"/>
    </location>
</feature>
<organism evidence="2">
    <name type="scientific">uncultured Thermomicrobiales bacterium</name>
    <dbReference type="NCBI Taxonomy" id="1645740"/>
    <lineage>
        <taxon>Bacteria</taxon>
        <taxon>Pseudomonadati</taxon>
        <taxon>Thermomicrobiota</taxon>
        <taxon>Thermomicrobia</taxon>
        <taxon>Thermomicrobiales</taxon>
        <taxon>environmental samples</taxon>
    </lineage>
</organism>
<dbReference type="AlphaFoldDB" id="A0A6J4V9B3"/>
<dbReference type="EMBL" id="CADCWH010000397">
    <property type="protein sequence ID" value="CAA9570880.1"/>
    <property type="molecule type" value="Genomic_DNA"/>
</dbReference>
<gene>
    <name evidence="2" type="ORF">AVDCRST_MAG70-2490</name>
</gene>
<feature type="region of interest" description="Disordered" evidence="1">
    <location>
        <begin position="1"/>
        <end position="159"/>
    </location>
</feature>
<sequence length="283" mass="31242">GQHVPRGDADREPGQRRPPTLRSDHPRSPLRSPGRHLVGRHPRPAGPAPRAGGDHPLPDHPDLLLRGQHRHPAGLCRARDRRPRLPGVPAPDRDRVRHHRHFPGAGPGHRHPVRLLRPPPDDPHATPIVAPGPDGGRHRPGGHPLPAGGGPGLLGRRPVRDRRPRPVAVHRSGRPVGSGLHWLPLRHRPQDRLPRCRRGQLHPVLPVRLPDHRDAPPGAAHWLAGDRGRLQPDDLPPGRLALPALWWLATPHLVGRSPGHSCRRSRQHDPGARRPPRTNQQGL</sequence>
<name>A0A6J4V9B3_9BACT</name>
<proteinExistence type="predicted"/>
<feature type="compositionally biased region" description="Basic and acidic residues" evidence="1">
    <location>
        <begin position="1"/>
        <end position="15"/>
    </location>
</feature>
<reference evidence="2" key="1">
    <citation type="submission" date="2020-02" db="EMBL/GenBank/DDBJ databases">
        <authorList>
            <person name="Meier V. D."/>
        </authorList>
    </citation>
    <scope>NUCLEOTIDE SEQUENCE</scope>
    <source>
        <strain evidence="2">AVDCRST_MAG70</strain>
    </source>
</reference>
<accession>A0A6J4V9B3</accession>
<evidence type="ECO:0000256" key="1">
    <source>
        <dbReference type="SAM" id="MobiDB-lite"/>
    </source>
</evidence>
<feature type="region of interest" description="Disordered" evidence="1">
    <location>
        <begin position="256"/>
        <end position="283"/>
    </location>
</feature>